<organism evidence="1 2">
    <name type="scientific">Blastomyces silverae</name>
    <dbReference type="NCBI Taxonomy" id="2060906"/>
    <lineage>
        <taxon>Eukaryota</taxon>
        <taxon>Fungi</taxon>
        <taxon>Dikarya</taxon>
        <taxon>Ascomycota</taxon>
        <taxon>Pezizomycotina</taxon>
        <taxon>Eurotiomycetes</taxon>
        <taxon>Eurotiomycetidae</taxon>
        <taxon>Onygenales</taxon>
        <taxon>Ajellomycetaceae</taxon>
        <taxon>Blastomyces</taxon>
    </lineage>
</organism>
<keyword evidence="2" id="KW-1185">Reference proteome</keyword>
<reference evidence="2" key="1">
    <citation type="journal article" date="2015" name="PLoS Genet.">
        <title>The dynamic genome and transcriptome of the human fungal pathogen Blastomyces and close relative Emmonsia.</title>
        <authorList>
            <person name="Munoz J.F."/>
            <person name="Gauthier G.M."/>
            <person name="Desjardins C.A."/>
            <person name="Gallo J.E."/>
            <person name="Holder J."/>
            <person name="Sullivan T.D."/>
            <person name="Marty A.J."/>
            <person name="Carmen J.C."/>
            <person name="Chen Z."/>
            <person name="Ding L."/>
            <person name="Gujja S."/>
            <person name="Magrini V."/>
            <person name="Misas E."/>
            <person name="Mitreva M."/>
            <person name="Priest M."/>
            <person name="Saif S."/>
            <person name="Whiston E.A."/>
            <person name="Young S."/>
            <person name="Zeng Q."/>
            <person name="Goldman W.E."/>
            <person name="Mardis E.R."/>
            <person name="Taylor J.W."/>
            <person name="McEwen J.G."/>
            <person name="Clay O.K."/>
            <person name="Klein B.S."/>
            <person name="Cuomo C.A."/>
        </authorList>
    </citation>
    <scope>NUCLEOTIDE SEQUENCE [LARGE SCALE GENOMIC DNA]</scope>
    <source>
        <strain evidence="2">UAMH 139</strain>
    </source>
</reference>
<proteinExistence type="predicted"/>
<protein>
    <submittedName>
        <fullName evidence="1">Uncharacterized protein</fullName>
    </submittedName>
</protein>
<name>A0A0H1B4D0_9EURO</name>
<feature type="non-terminal residue" evidence="1">
    <location>
        <position position="1"/>
    </location>
</feature>
<sequence length="57" mass="6586">SELTIKIENTSTFIRNISSVKNILIKDFSETEDFLINSKIISLLILRNLIYIKTSLK</sequence>
<evidence type="ECO:0000313" key="2">
    <source>
        <dbReference type="Proteomes" id="UP000053573"/>
    </source>
</evidence>
<dbReference type="AlphaFoldDB" id="A0A0H1B4D0"/>
<dbReference type="Proteomes" id="UP000053573">
    <property type="component" value="Unassembled WGS sequence"/>
</dbReference>
<dbReference type="OrthoDB" id="4190987at2759"/>
<gene>
    <name evidence="1" type="ORF">EMPG_10751</name>
</gene>
<accession>A0A0H1B4D0</accession>
<comment type="caution">
    <text evidence="1">The sequence shown here is derived from an EMBL/GenBank/DDBJ whole genome shotgun (WGS) entry which is preliminary data.</text>
</comment>
<evidence type="ECO:0000313" key="1">
    <source>
        <dbReference type="EMBL" id="KLJ05822.1"/>
    </source>
</evidence>
<dbReference type="EMBL" id="LDEV01003461">
    <property type="protein sequence ID" value="KLJ05822.1"/>
    <property type="molecule type" value="Genomic_DNA"/>
</dbReference>